<feature type="coiled-coil region" evidence="1">
    <location>
        <begin position="594"/>
        <end position="628"/>
    </location>
</feature>
<dbReference type="Gene3D" id="2.60.40.10">
    <property type="entry name" value="Immunoglobulins"/>
    <property type="match status" value="1"/>
</dbReference>
<dbReference type="InterPro" id="IPR011047">
    <property type="entry name" value="Quinoprotein_ADH-like_sf"/>
</dbReference>
<dbReference type="InterPro" id="IPR013783">
    <property type="entry name" value="Ig-like_fold"/>
</dbReference>
<dbReference type="Gene3D" id="2.130.10.10">
    <property type="entry name" value="YVTN repeat-like/Quinoprotein amine dehydrogenase"/>
    <property type="match status" value="2"/>
</dbReference>
<dbReference type="Proteomes" id="UP000823588">
    <property type="component" value="Unassembled WGS sequence"/>
</dbReference>
<sequence>MGASIVSIAGIQSSTNVRAESGQEIWNLPVGSSVSGSPVVVDDSMFIGNRDGEVYAVNTATGDEQWQFETAGSIRTSLIVVDGVVIVPSQGDSVYALDADSGDILGETDGGLRATVDDSTLFSVLDNRLQAVDIETNEDLWHFEIEDDKFIERAPTVSDGTIIFGTNSGESSHHLYALDTETGEEMWRFTPTSGDGFSSSPTVHEGLVFVGNFDSNIYTIEADSGEEVWSTSVPHWPRSTPTVSEGVVYIGNQTEQGSNVHALDTRDGSVIWTTGVEDVVSWSSPTIVDGVVFVGSERMQGGENGFLYALDAETGETQWRYEVGESIRSSPIVADGTVFFGTLDDRVHAVDGGVTGSSEGSRAWLGSQGHHDDSRHADTTIDGIEMEYSRLEVTNVDVNDHPPIGEPLEVTVSVANTGTASVTDTIEITTEEIGELSFEVSLDGGESATESMSFTTESNEEGEETITITSNNDRVEETVYFSEITQPEPSFVEDHTGALWIIGTLGTIFGSGYVALRASGSKDKENSTVDTGESNPSVPSYNQLLKDGNEAANKAKAAREDGAFETAFDQYEVALNRYGEVLEQKLEDEDDSEIETKIDNVRSERAALQDLQETRSDIETDLTAAERAFGEAIIGQVQGKQTLPQIRYRQAQESFKSALSKLNEPEERKYDPFETELEVTVQINTDSLPNTLSHLDILDEESAEALAEAGFETIGDLAESDSFQNTSTLTDDTELCLLALSRWVGEETVTFSEPRDIEHRIQQAKRGYSAVK</sequence>
<evidence type="ECO:0000259" key="3">
    <source>
        <dbReference type="Pfam" id="PF13360"/>
    </source>
</evidence>
<feature type="compositionally biased region" description="Polar residues" evidence="2">
    <location>
        <begin position="528"/>
        <end position="541"/>
    </location>
</feature>
<dbReference type="PANTHER" id="PTHR34512:SF30">
    <property type="entry name" value="OUTER MEMBRANE PROTEIN ASSEMBLY FACTOR BAMB"/>
    <property type="match status" value="1"/>
</dbReference>
<evidence type="ECO:0000256" key="2">
    <source>
        <dbReference type="SAM" id="MobiDB-lite"/>
    </source>
</evidence>
<dbReference type="PANTHER" id="PTHR34512">
    <property type="entry name" value="CELL SURFACE PROTEIN"/>
    <property type="match status" value="1"/>
</dbReference>
<evidence type="ECO:0000256" key="1">
    <source>
        <dbReference type="SAM" id="Coils"/>
    </source>
</evidence>
<feature type="domain" description="Pyrrolo-quinoline quinone repeat" evidence="3">
    <location>
        <begin position="17"/>
        <end position="104"/>
    </location>
</feature>
<keyword evidence="1" id="KW-0175">Coiled coil</keyword>
<feature type="region of interest" description="Disordered" evidence="2">
    <location>
        <begin position="520"/>
        <end position="541"/>
    </location>
</feature>
<dbReference type="InterPro" id="IPR015943">
    <property type="entry name" value="WD40/YVTN_repeat-like_dom_sf"/>
</dbReference>
<feature type="domain" description="Pyrrolo-quinoline quinone repeat" evidence="3">
    <location>
        <begin position="174"/>
        <end position="250"/>
    </location>
</feature>
<name>A0A8T4GFB4_9EURY</name>
<evidence type="ECO:0000313" key="4">
    <source>
        <dbReference type="EMBL" id="MBP1922151.1"/>
    </source>
</evidence>
<protein>
    <submittedName>
        <fullName evidence="4">Outer membrane protein assembly factor BamB</fullName>
    </submittedName>
</protein>
<dbReference type="SUPFAM" id="SSF50998">
    <property type="entry name" value="Quinoprotein alcohol dehydrogenase-like"/>
    <property type="match status" value="2"/>
</dbReference>
<dbReference type="InterPro" id="IPR018391">
    <property type="entry name" value="PQQ_b-propeller_rpt"/>
</dbReference>
<comment type="caution">
    <text evidence="4">The sequence shown here is derived from an EMBL/GenBank/DDBJ whole genome shotgun (WGS) entry which is preliminary data.</text>
</comment>
<feature type="domain" description="Pyrrolo-quinoline quinone repeat" evidence="3">
    <location>
        <begin position="258"/>
        <end position="373"/>
    </location>
</feature>
<dbReference type="AlphaFoldDB" id="A0A8T4GFB4"/>
<proteinExistence type="predicted"/>
<dbReference type="Pfam" id="PF13360">
    <property type="entry name" value="PQQ_2"/>
    <property type="match status" value="3"/>
</dbReference>
<evidence type="ECO:0000313" key="5">
    <source>
        <dbReference type="Proteomes" id="UP000823588"/>
    </source>
</evidence>
<reference evidence="4" key="1">
    <citation type="submission" date="2021-03" db="EMBL/GenBank/DDBJ databases">
        <title>Genomic Encyclopedia of Type Strains, Phase IV (KMG-IV): sequencing the most valuable type-strain genomes for metagenomic binning, comparative biology and taxonomic classification.</title>
        <authorList>
            <person name="Goeker M."/>
        </authorList>
    </citation>
    <scope>NUCLEOTIDE SEQUENCE</scope>
    <source>
        <strain evidence="4">DSM 23564</strain>
    </source>
</reference>
<dbReference type="OrthoDB" id="8638at2157"/>
<dbReference type="SMART" id="SM00564">
    <property type="entry name" value="PQQ"/>
    <property type="match status" value="8"/>
</dbReference>
<gene>
    <name evidence="4" type="ORF">J2751_001157</name>
</gene>
<dbReference type="EMBL" id="JAGGKQ010000006">
    <property type="protein sequence ID" value="MBP1922151.1"/>
    <property type="molecule type" value="Genomic_DNA"/>
</dbReference>
<organism evidence="4 5">
    <name type="scientific">Halorubrum alkaliphilum</name>
    <dbReference type="NCBI Taxonomy" id="261290"/>
    <lineage>
        <taxon>Archaea</taxon>
        <taxon>Methanobacteriati</taxon>
        <taxon>Methanobacteriota</taxon>
        <taxon>Stenosarchaea group</taxon>
        <taxon>Halobacteria</taxon>
        <taxon>Halobacteriales</taxon>
        <taxon>Haloferacaceae</taxon>
        <taxon>Halorubrum</taxon>
    </lineage>
</organism>
<keyword evidence="5" id="KW-1185">Reference proteome</keyword>
<dbReference type="Gene3D" id="2.40.10.480">
    <property type="match status" value="1"/>
</dbReference>
<accession>A0A8T4GFB4</accession>
<dbReference type="InterPro" id="IPR002372">
    <property type="entry name" value="PQQ_rpt_dom"/>
</dbReference>
<dbReference type="RefSeq" id="WP_209484035.1">
    <property type="nucleotide sequence ID" value="NZ_JAGGKQ010000006.1"/>
</dbReference>